<accession>A0ABU7XD49</accession>
<evidence type="ECO:0000313" key="8">
    <source>
        <dbReference type="Proteomes" id="UP001350748"/>
    </source>
</evidence>
<reference evidence="7 8" key="1">
    <citation type="submission" date="2024-02" db="EMBL/GenBank/DDBJ databases">
        <authorList>
            <person name="Grouzdev D."/>
        </authorList>
    </citation>
    <scope>NUCLEOTIDE SEQUENCE [LARGE SCALE GENOMIC DNA]</scope>
    <source>
        <strain evidence="7 8">9N</strain>
    </source>
</reference>
<dbReference type="Proteomes" id="UP001350748">
    <property type="component" value="Unassembled WGS sequence"/>
</dbReference>
<organism evidence="7 8">
    <name type="scientific">Methylocystis borbori</name>
    <dbReference type="NCBI Taxonomy" id="3118750"/>
    <lineage>
        <taxon>Bacteria</taxon>
        <taxon>Pseudomonadati</taxon>
        <taxon>Pseudomonadota</taxon>
        <taxon>Alphaproteobacteria</taxon>
        <taxon>Hyphomicrobiales</taxon>
        <taxon>Methylocystaceae</taxon>
        <taxon>Methylocystis</taxon>
    </lineage>
</organism>
<dbReference type="InterPro" id="IPR004893">
    <property type="entry name" value="NifW"/>
</dbReference>
<dbReference type="HAMAP" id="MF_00529">
    <property type="entry name" value="NifW"/>
    <property type="match status" value="1"/>
</dbReference>
<dbReference type="NCBIfam" id="NF002009">
    <property type="entry name" value="PRK00810.1"/>
    <property type="match status" value="1"/>
</dbReference>
<dbReference type="RefSeq" id="WP_332079974.1">
    <property type="nucleotide sequence ID" value="NZ_JAZHYN010000001.1"/>
</dbReference>
<sequence>MTDAPGILEQLRKASSAEDFFSLLGVDYDPKVVNVARLHILRRMGQYLFSEDFSAASDGEVTEKCKAFLERAYEDFLKSSPIDERLFKVHKDAVKPAAPPTLVQLNVLK</sequence>
<evidence type="ECO:0000256" key="4">
    <source>
        <dbReference type="ARBA" id="ARBA00016274"/>
    </source>
</evidence>
<evidence type="ECO:0000256" key="3">
    <source>
        <dbReference type="ARBA" id="ARBA00011284"/>
    </source>
</evidence>
<evidence type="ECO:0000256" key="1">
    <source>
        <dbReference type="ARBA" id="ARBA00002247"/>
    </source>
</evidence>
<comment type="caution">
    <text evidence="7">The sequence shown here is derived from an EMBL/GenBank/DDBJ whole genome shotgun (WGS) entry which is preliminary data.</text>
</comment>
<keyword evidence="8" id="KW-1185">Reference proteome</keyword>
<comment type="similarity">
    <text evidence="2 6">Belongs to the NifW family.</text>
</comment>
<evidence type="ECO:0000256" key="6">
    <source>
        <dbReference type="HAMAP-Rule" id="MF_00529"/>
    </source>
</evidence>
<comment type="subunit">
    <text evidence="3 6">Homotrimer; associates with NifD.</text>
</comment>
<keyword evidence="5 6" id="KW-0535">Nitrogen fixation</keyword>
<dbReference type="PIRSF" id="PIRSF005790">
    <property type="entry name" value="NifW"/>
    <property type="match status" value="1"/>
</dbReference>
<evidence type="ECO:0000256" key="5">
    <source>
        <dbReference type="ARBA" id="ARBA00023231"/>
    </source>
</evidence>
<evidence type="ECO:0000313" key="7">
    <source>
        <dbReference type="EMBL" id="MEF3365079.1"/>
    </source>
</evidence>
<gene>
    <name evidence="6 7" type="primary">nifW</name>
    <name evidence="7" type="ORF">V3H18_00870</name>
</gene>
<proteinExistence type="inferred from homology"/>
<protein>
    <recommendedName>
        <fullName evidence="4 6">Nitrogenase-stabilizing/protective protein NifW</fullName>
    </recommendedName>
</protein>
<comment type="function">
    <text evidence="1 6">May protect the nitrogenase Fe-Mo protein from oxidative damage.</text>
</comment>
<name>A0ABU7XD49_9HYPH</name>
<dbReference type="EMBL" id="JAZHYN010000001">
    <property type="protein sequence ID" value="MEF3365079.1"/>
    <property type="molecule type" value="Genomic_DNA"/>
</dbReference>
<dbReference type="Pfam" id="PF03206">
    <property type="entry name" value="NifW"/>
    <property type="match status" value="1"/>
</dbReference>
<evidence type="ECO:0000256" key="2">
    <source>
        <dbReference type="ARBA" id="ARBA00008351"/>
    </source>
</evidence>